<evidence type="ECO:0000313" key="3">
    <source>
        <dbReference type="EMBL" id="KAA5802194.1"/>
    </source>
</evidence>
<dbReference type="NCBIfam" id="TIGR02522">
    <property type="entry name" value="pilus_cpaD"/>
    <property type="match status" value="1"/>
</dbReference>
<dbReference type="InterPro" id="IPR013361">
    <property type="entry name" value="Pilus_CpaD"/>
</dbReference>
<gene>
    <name evidence="3" type="ORF">F1654_10150</name>
</gene>
<feature type="chain" id="PRO_5024272419" evidence="2">
    <location>
        <begin position="21"/>
        <end position="219"/>
    </location>
</feature>
<dbReference type="Pfam" id="PF09476">
    <property type="entry name" value="Pilus_CpaD"/>
    <property type="match status" value="1"/>
</dbReference>
<feature type="region of interest" description="Disordered" evidence="1">
    <location>
        <begin position="195"/>
        <end position="219"/>
    </location>
</feature>
<name>A0A5M6ZE75_9PROT</name>
<evidence type="ECO:0000256" key="1">
    <source>
        <dbReference type="SAM" id="MobiDB-lite"/>
    </source>
</evidence>
<organism evidence="3 4">
    <name type="scientific">Alkalicaulis satelles</name>
    <dbReference type="NCBI Taxonomy" id="2609175"/>
    <lineage>
        <taxon>Bacteria</taxon>
        <taxon>Pseudomonadati</taxon>
        <taxon>Pseudomonadota</taxon>
        <taxon>Alphaproteobacteria</taxon>
        <taxon>Maricaulales</taxon>
        <taxon>Maricaulaceae</taxon>
        <taxon>Alkalicaulis</taxon>
    </lineage>
</organism>
<dbReference type="Proteomes" id="UP000325122">
    <property type="component" value="Unassembled WGS sequence"/>
</dbReference>
<dbReference type="AlphaFoldDB" id="A0A5M6ZE75"/>
<dbReference type="RefSeq" id="WP_150023445.1">
    <property type="nucleotide sequence ID" value="NZ_VWOJ01000003.1"/>
</dbReference>
<sequence>MTAFRVLSALVVAAVLSACASQEPRALPRASAVPETVRVEMAYDARDNGLTWAQLDLIAAVASEYKARGHGPLVISYPQNSPGGGAAIAVIADARAQLFDHGLDWRAITGGAYDARGRSGAPIIFSFTRYQASVPVCDRSWPDLRNAPPGRAWPEFGCSTAANLAAQVSDPRDLVAARTMEASDAARREVVIERYRQGQPTSSQRSAEESGTVSTAVGN</sequence>
<keyword evidence="4" id="KW-1185">Reference proteome</keyword>
<evidence type="ECO:0000256" key="2">
    <source>
        <dbReference type="SAM" id="SignalP"/>
    </source>
</evidence>
<proteinExistence type="predicted"/>
<evidence type="ECO:0000313" key="4">
    <source>
        <dbReference type="Proteomes" id="UP000325122"/>
    </source>
</evidence>
<dbReference type="InterPro" id="IPR019027">
    <property type="entry name" value="Pilus_biogenesis_CpaD-related"/>
</dbReference>
<comment type="caution">
    <text evidence="3">The sequence shown here is derived from an EMBL/GenBank/DDBJ whole genome shotgun (WGS) entry which is preliminary data.</text>
</comment>
<dbReference type="PROSITE" id="PS51257">
    <property type="entry name" value="PROKAR_LIPOPROTEIN"/>
    <property type="match status" value="1"/>
</dbReference>
<reference evidence="3 4" key="1">
    <citation type="submission" date="2019-09" db="EMBL/GenBank/DDBJ databases">
        <authorList>
            <person name="Kevbrin V."/>
            <person name="Grouzdev D.S."/>
        </authorList>
    </citation>
    <scope>NUCLEOTIDE SEQUENCE [LARGE SCALE GENOMIC DNA]</scope>
    <source>
        <strain evidence="3 4">G-192</strain>
    </source>
</reference>
<feature type="compositionally biased region" description="Polar residues" evidence="1">
    <location>
        <begin position="198"/>
        <end position="219"/>
    </location>
</feature>
<accession>A0A5M6ZE75</accession>
<protein>
    <submittedName>
        <fullName evidence="3">Pilus assembly protein CpaD</fullName>
    </submittedName>
</protein>
<feature type="signal peptide" evidence="2">
    <location>
        <begin position="1"/>
        <end position="20"/>
    </location>
</feature>
<keyword evidence="2" id="KW-0732">Signal</keyword>
<dbReference type="EMBL" id="VWOJ01000003">
    <property type="protein sequence ID" value="KAA5802194.1"/>
    <property type="molecule type" value="Genomic_DNA"/>
</dbReference>